<sequence length="73" mass="8426">MMLRLVGWFLSLKTTSWCPHVVYLECMSLERYDTGSDLDCSSNNPFLDNRENGWGVCSLKIQKYISAAEVDRM</sequence>
<accession>A0A8A1LT24</accession>
<feature type="chain" id="PRO_5034056051" description="Secreted protein" evidence="1">
    <location>
        <begin position="19"/>
        <end position="73"/>
    </location>
</feature>
<organism evidence="2 3">
    <name type="scientific">Ajellomyces capsulatus (strain H88)</name>
    <name type="common">Darling's disease fungus</name>
    <name type="synonym">Histoplasma capsulatum</name>
    <dbReference type="NCBI Taxonomy" id="544711"/>
    <lineage>
        <taxon>Eukaryota</taxon>
        <taxon>Fungi</taxon>
        <taxon>Dikarya</taxon>
        <taxon>Ascomycota</taxon>
        <taxon>Pezizomycotina</taxon>
        <taxon>Eurotiomycetes</taxon>
        <taxon>Eurotiomycetidae</taxon>
        <taxon>Onygenales</taxon>
        <taxon>Ajellomycetaceae</taxon>
        <taxon>Histoplasma</taxon>
    </lineage>
</organism>
<dbReference type="VEuPathDB" id="FungiDB:I7I53_03677"/>
<protein>
    <recommendedName>
        <fullName evidence="4">Secreted protein</fullName>
    </recommendedName>
</protein>
<evidence type="ECO:0000313" key="2">
    <source>
        <dbReference type="EMBL" id="QSS55713.1"/>
    </source>
</evidence>
<dbReference type="EMBL" id="CP069105">
    <property type="protein sequence ID" value="QSS55713.1"/>
    <property type="molecule type" value="Genomic_DNA"/>
</dbReference>
<reference evidence="2" key="1">
    <citation type="submission" date="2021-01" db="EMBL/GenBank/DDBJ databases">
        <title>Chromosome-level genome assembly of a human fungal pathogen reveals clustering of transcriptionally co-regulated genes.</title>
        <authorList>
            <person name="Voorhies M."/>
            <person name="Cohen S."/>
            <person name="Shea T.P."/>
            <person name="Petrus S."/>
            <person name="Munoz J.F."/>
            <person name="Poplawski S."/>
            <person name="Goldman W.E."/>
            <person name="Michael T."/>
            <person name="Cuomo C.A."/>
            <person name="Sil A."/>
            <person name="Beyhan S."/>
        </authorList>
    </citation>
    <scope>NUCLEOTIDE SEQUENCE</scope>
    <source>
        <strain evidence="2">H88</strain>
    </source>
</reference>
<name>A0A8A1LT24_AJEC8</name>
<feature type="signal peptide" evidence="1">
    <location>
        <begin position="1"/>
        <end position="18"/>
    </location>
</feature>
<dbReference type="AlphaFoldDB" id="A0A8A1LT24"/>
<proteinExistence type="predicted"/>
<evidence type="ECO:0008006" key="4">
    <source>
        <dbReference type="Google" id="ProtNLM"/>
    </source>
</evidence>
<evidence type="ECO:0000313" key="3">
    <source>
        <dbReference type="Proteomes" id="UP000663419"/>
    </source>
</evidence>
<gene>
    <name evidence="2" type="ORF">I7I53_03677</name>
</gene>
<keyword evidence="1" id="KW-0732">Signal</keyword>
<dbReference type="Proteomes" id="UP000663419">
    <property type="component" value="Chromosome 4"/>
</dbReference>
<evidence type="ECO:0000256" key="1">
    <source>
        <dbReference type="SAM" id="SignalP"/>
    </source>
</evidence>